<evidence type="ECO:0000259" key="3">
    <source>
        <dbReference type="PROSITE" id="PS50853"/>
    </source>
</evidence>
<dbReference type="PANTHER" id="PTHR23053">
    <property type="entry name" value="DLEC1 DELETED IN LUNG AND ESOPHAGEAL CANCER 1"/>
    <property type="match status" value="1"/>
</dbReference>
<dbReference type="InterPro" id="IPR013783">
    <property type="entry name" value="Ig-like_fold"/>
</dbReference>
<keyword evidence="5" id="KW-1185">Reference proteome</keyword>
<dbReference type="SUPFAM" id="SSF49265">
    <property type="entry name" value="Fibronectin type III"/>
    <property type="match status" value="1"/>
</dbReference>
<name>A0A4Q7YSY8_9BACT</name>
<dbReference type="Pfam" id="PF15780">
    <property type="entry name" value="ASH"/>
    <property type="match status" value="1"/>
</dbReference>
<protein>
    <submittedName>
        <fullName evidence="4">ASPM-SPD-2-Hydin domain-containing protein</fullName>
    </submittedName>
</protein>
<comment type="subcellular location">
    <subcellularLocation>
        <location evidence="1">Cytoplasm</location>
    </subcellularLocation>
</comment>
<comment type="caution">
    <text evidence="4">The sequence shown here is derived from an EMBL/GenBank/DDBJ whole genome shotgun (WGS) entry which is preliminary data.</text>
</comment>
<dbReference type="Pfam" id="PF22073">
    <property type="entry name" value="Cep192_D4"/>
    <property type="match status" value="10"/>
</dbReference>
<accession>A0A4Q7YSY8</accession>
<dbReference type="InterPro" id="IPR054090">
    <property type="entry name" value="Cep192_Spd-2-like_dom"/>
</dbReference>
<organism evidence="4 5">
    <name type="scientific">Edaphobacter modestus</name>
    <dbReference type="NCBI Taxonomy" id="388466"/>
    <lineage>
        <taxon>Bacteria</taxon>
        <taxon>Pseudomonadati</taxon>
        <taxon>Acidobacteriota</taxon>
        <taxon>Terriglobia</taxon>
        <taxon>Terriglobales</taxon>
        <taxon>Acidobacteriaceae</taxon>
        <taxon>Edaphobacter</taxon>
    </lineage>
</organism>
<dbReference type="OrthoDB" id="101024at2"/>
<proteinExistence type="predicted"/>
<feature type="domain" description="Fibronectin type-III" evidence="3">
    <location>
        <begin position="1221"/>
        <end position="1314"/>
    </location>
</feature>
<gene>
    <name evidence="4" type="ORF">BDD14_1385</name>
</gene>
<dbReference type="InterPro" id="IPR003961">
    <property type="entry name" value="FN3_dom"/>
</dbReference>
<keyword evidence="2" id="KW-0963">Cytoplasm</keyword>
<evidence type="ECO:0000256" key="1">
    <source>
        <dbReference type="ARBA" id="ARBA00004496"/>
    </source>
</evidence>
<dbReference type="CDD" id="cd00063">
    <property type="entry name" value="FN3"/>
    <property type="match status" value="1"/>
</dbReference>
<dbReference type="Gene3D" id="2.60.40.10">
    <property type="entry name" value="Immunoglobulins"/>
    <property type="match status" value="12"/>
</dbReference>
<reference evidence="4 5" key="1">
    <citation type="submission" date="2019-02" db="EMBL/GenBank/DDBJ databases">
        <title>Genomic Encyclopedia of Archaeal and Bacterial Type Strains, Phase II (KMG-II): from individual species to whole genera.</title>
        <authorList>
            <person name="Goeker M."/>
        </authorList>
    </citation>
    <scope>NUCLEOTIDE SEQUENCE [LARGE SCALE GENOMIC DNA]</scope>
    <source>
        <strain evidence="4 5">DSM 18101</strain>
    </source>
</reference>
<sequence>MSTYGSSLRRLVSFFSFLAPEIKRIRIGFVASLSLPIVCLTVVMTGCGSGTVAPPAGSVLVSPSTLDFGDVVVGQTTHSNVTVSNNSSITVDISKLSFSSAAFSVASDEKYPISIAPGGTHTFSIGFFPTAASDYSGQITVADTASRPLAQLSAHGRADSNVQLIAQLSQSTSQLNFGNVMTNTSMMRSVTLTSTGTSPVTINPATIKGPGFAVVGNNLPVTLNPSQSITVQVIFSPTSTGQASGQLTISSNASAGSMMVVMLNGTSTAAPSPQLTVSAGSLSFGSVTVNTATTQALTLSSTGTAPVTVNSATIAGAGFTLVGGTLPATLSPTQSLTLQVRFSPLATGSASGQLAINSDSSAENVMVVALSGTSTAAANPQLTVSAGSLSFGNVTVNTTTTQSLTLTSTGTAPVVVNSAAITGAGFAIVGGNLPATLNPTQSLTLRVQFNPKTTSSANGQLTINSNASTGSTMVVMLNGTSTAAPSPQLTVSAGSLSFGNVTVNTATTQALTLSSTGTAPVTVNSVTIAGTGFTLVGGSLPATLNPTQSLTLQVRFNPTATGAANGQLRISSNSSTGSNSEVALSGASIAAPSPQLTLSSGSLSFGSVTVNTTTMQSLTLTSTGTAPVTVNSATISGAGFSLNAQSFPITLDPDQSITLPVRFSPTAPGSANGQLIINSDSSTGSTATVALSGTSVPVPSPQLTISSGSLSFGNVTVNTSTTQSLTLTSTGTAPVSVSSARITGAGFTLVGGGLPTTLNPTQSMTLQIQFSPTAAGSASGQLIINSDSSTGSTATVALSGTSIQAPSPQLTVSAGSLSFGSVTVNSSTTQSLTLTSTGTAPVTVNSATVTGAGFAIIGGSLPETLNPTQSVTLQVQFSPTTTGSASGQLTISSNSSTGSTGIVSLSGTGIAASSPQLTVSAGSLNFGSVTVNTSTIRSLTLISTGTAPVTVNSAVVTGAGFTILGGGLPATLNSTQSMTLQVQFNPTSTGSASGQLTISSNSSTGSTAVVSLSGTSIAAPSPQLTVSAGSLNFGGVTMNTAATRALTLTSTGTSPVTVNSAAISGAGFTILAQRFPMTLNPTESVTLQVQFSPMSTGSAGGEVAINSNSTSGSTSVIALSGTGTAANPQLTISAGSLDFGSIAVNTSTTKPLTLTSTGTSPLTVNSAIVSGTGFALVGGSFPVTLNPTQSLTLQLRFLPTTAGSPSGQIAINSNSTSGSTSVVALSGTGTGVSHEVDLSWDAPASSPVPVAGYNVYRSVGSSGSFGTINSSPIPTPVYVDSAVVSGTTYLYVVKSVDTSGKESSPSNQITITVP</sequence>
<evidence type="ECO:0000256" key="2">
    <source>
        <dbReference type="ARBA" id="ARBA00022490"/>
    </source>
</evidence>
<dbReference type="InterPro" id="IPR031549">
    <property type="entry name" value="ASH"/>
</dbReference>
<dbReference type="EMBL" id="SHKW01000001">
    <property type="protein sequence ID" value="RZU39975.1"/>
    <property type="molecule type" value="Genomic_DNA"/>
</dbReference>
<dbReference type="InterPro" id="IPR033305">
    <property type="entry name" value="Hydin-like"/>
</dbReference>
<evidence type="ECO:0000313" key="5">
    <source>
        <dbReference type="Proteomes" id="UP000292958"/>
    </source>
</evidence>
<dbReference type="Proteomes" id="UP000292958">
    <property type="component" value="Unassembled WGS sequence"/>
</dbReference>
<dbReference type="InterPro" id="IPR036116">
    <property type="entry name" value="FN3_sf"/>
</dbReference>
<dbReference type="NCBIfam" id="NF012200">
    <property type="entry name" value="choice_anch_D"/>
    <property type="match status" value="11"/>
</dbReference>
<dbReference type="PANTHER" id="PTHR23053:SF0">
    <property type="entry name" value="HYDROCEPHALUS-INDUCING PROTEIN HOMOLOG"/>
    <property type="match status" value="1"/>
</dbReference>
<evidence type="ECO:0000313" key="4">
    <source>
        <dbReference type="EMBL" id="RZU39975.1"/>
    </source>
</evidence>
<dbReference type="GO" id="GO:0005737">
    <property type="term" value="C:cytoplasm"/>
    <property type="evidence" value="ECO:0007669"/>
    <property type="project" value="UniProtKB-SubCell"/>
</dbReference>
<dbReference type="PROSITE" id="PS50853">
    <property type="entry name" value="FN3"/>
    <property type="match status" value="1"/>
</dbReference>